<dbReference type="EMBL" id="JBHUEQ010000027">
    <property type="protein sequence ID" value="MFD1746949.1"/>
    <property type="molecule type" value="Genomic_DNA"/>
</dbReference>
<dbReference type="PANTHER" id="PTHR43877">
    <property type="entry name" value="AMINOALKYLPHOSPHONATE N-ACETYLTRANSFERASE-RELATED-RELATED"/>
    <property type="match status" value="1"/>
</dbReference>
<dbReference type="RefSeq" id="WP_377403350.1">
    <property type="nucleotide sequence ID" value="NZ_JBHUEQ010000027.1"/>
</dbReference>
<keyword evidence="2" id="KW-0012">Acyltransferase</keyword>
<dbReference type="InterPro" id="IPR050832">
    <property type="entry name" value="Bact_Acetyltransf"/>
</dbReference>
<organism evidence="4 5">
    <name type="scientific">Rhizobium helianthi</name>
    <dbReference type="NCBI Taxonomy" id="1132695"/>
    <lineage>
        <taxon>Bacteria</taxon>
        <taxon>Pseudomonadati</taxon>
        <taxon>Pseudomonadota</taxon>
        <taxon>Alphaproteobacteria</taxon>
        <taxon>Hyphomicrobiales</taxon>
        <taxon>Rhizobiaceae</taxon>
        <taxon>Rhizobium/Agrobacterium group</taxon>
        <taxon>Rhizobium</taxon>
    </lineage>
</organism>
<protein>
    <submittedName>
        <fullName evidence="4">GNAT family N-acetyltransferase</fullName>
    </submittedName>
</protein>
<gene>
    <name evidence="4" type="ORF">ACFSE1_15850</name>
</gene>
<dbReference type="SUPFAM" id="SSF55729">
    <property type="entry name" value="Acyl-CoA N-acyltransferases (Nat)"/>
    <property type="match status" value="1"/>
</dbReference>
<reference evidence="5" key="1">
    <citation type="journal article" date="2019" name="Int. J. Syst. Evol. Microbiol.">
        <title>The Global Catalogue of Microorganisms (GCM) 10K type strain sequencing project: providing services to taxonomists for standard genome sequencing and annotation.</title>
        <authorList>
            <consortium name="The Broad Institute Genomics Platform"/>
            <consortium name="The Broad Institute Genome Sequencing Center for Infectious Disease"/>
            <person name="Wu L."/>
            <person name="Ma J."/>
        </authorList>
    </citation>
    <scope>NUCLEOTIDE SEQUENCE [LARGE SCALE GENOMIC DNA]</scope>
    <source>
        <strain evidence="5">CG52</strain>
    </source>
</reference>
<dbReference type="CDD" id="cd04301">
    <property type="entry name" value="NAT_SF"/>
    <property type="match status" value="1"/>
</dbReference>
<dbReference type="PROSITE" id="PS51186">
    <property type="entry name" value="GNAT"/>
    <property type="match status" value="1"/>
</dbReference>
<dbReference type="Proteomes" id="UP001597322">
    <property type="component" value="Unassembled WGS sequence"/>
</dbReference>
<name>A0ABW4M6V7_9HYPH</name>
<comment type="caution">
    <text evidence="4">The sequence shown here is derived from an EMBL/GenBank/DDBJ whole genome shotgun (WGS) entry which is preliminary data.</text>
</comment>
<accession>A0ABW4M6V7</accession>
<evidence type="ECO:0000313" key="4">
    <source>
        <dbReference type="EMBL" id="MFD1746949.1"/>
    </source>
</evidence>
<evidence type="ECO:0000313" key="5">
    <source>
        <dbReference type="Proteomes" id="UP001597322"/>
    </source>
</evidence>
<dbReference type="Gene3D" id="3.40.630.30">
    <property type="match status" value="1"/>
</dbReference>
<dbReference type="Pfam" id="PF00583">
    <property type="entry name" value="Acetyltransf_1"/>
    <property type="match status" value="1"/>
</dbReference>
<evidence type="ECO:0000256" key="1">
    <source>
        <dbReference type="ARBA" id="ARBA00022679"/>
    </source>
</evidence>
<keyword evidence="5" id="KW-1185">Reference proteome</keyword>
<proteinExistence type="predicted"/>
<evidence type="ECO:0000256" key="2">
    <source>
        <dbReference type="ARBA" id="ARBA00023315"/>
    </source>
</evidence>
<keyword evidence="1" id="KW-0808">Transferase</keyword>
<dbReference type="InterPro" id="IPR016181">
    <property type="entry name" value="Acyl_CoA_acyltransferase"/>
</dbReference>
<feature type="domain" description="N-acetyltransferase" evidence="3">
    <location>
        <begin position="2"/>
        <end position="158"/>
    </location>
</feature>
<evidence type="ECO:0000259" key="3">
    <source>
        <dbReference type="PROSITE" id="PS51186"/>
    </source>
</evidence>
<dbReference type="InterPro" id="IPR000182">
    <property type="entry name" value="GNAT_dom"/>
</dbReference>
<dbReference type="PANTHER" id="PTHR43877:SF2">
    <property type="entry name" value="AMINOALKYLPHOSPHONATE N-ACETYLTRANSFERASE-RELATED"/>
    <property type="match status" value="1"/>
</dbReference>
<sequence>MHHIRNAREDEIQVLTNIGLRAWAQAVGPIGASDELQENAARAFTDFVRSSWLKITVVEDDGVAAGWAAREALDDKITDFWIDPQHQRRGLGSALLQAEEEQVRHGGFESIRLETHAHNTDAVSFFEKNGYRINWLSIAYAPKLDQDVQSVGMTKELAKPSTAYGAEF</sequence>